<proteinExistence type="predicted"/>
<dbReference type="Proteomes" id="UP000263753">
    <property type="component" value="Chromosome"/>
</dbReference>
<gene>
    <name evidence="2" type="ORF">CDG60_11230</name>
</gene>
<feature type="transmembrane region" description="Helical" evidence="1">
    <location>
        <begin position="12"/>
        <end position="29"/>
    </location>
</feature>
<accession>A0A3B7LYI7</accession>
<evidence type="ECO:0000313" key="2">
    <source>
        <dbReference type="EMBL" id="AXY57085.1"/>
    </source>
</evidence>
<dbReference type="KEGG" id="achi:CDG60_11230"/>
<keyword evidence="1" id="KW-0472">Membrane</keyword>
<dbReference type="EMBL" id="CP032134">
    <property type="protein sequence ID" value="AXY57085.1"/>
    <property type="molecule type" value="Genomic_DNA"/>
</dbReference>
<evidence type="ECO:0000313" key="3">
    <source>
        <dbReference type="Proteomes" id="UP000263753"/>
    </source>
</evidence>
<organism evidence="2 3">
    <name type="scientific">Acinetobacter chinensis</name>
    <dbReference type="NCBI Taxonomy" id="2004650"/>
    <lineage>
        <taxon>Bacteria</taxon>
        <taxon>Pseudomonadati</taxon>
        <taxon>Pseudomonadota</taxon>
        <taxon>Gammaproteobacteria</taxon>
        <taxon>Moraxellales</taxon>
        <taxon>Moraxellaceae</taxon>
        <taxon>Acinetobacter</taxon>
    </lineage>
</organism>
<sequence length="103" mass="12534">MQRSVRNFEKKTGWLIHYLTGIFRTLFYLKLLQIFIFNQKFISTLPFSMSTVLIPFFHYTVSFRFWLFCIKNICSPTEYPKQSDHSYSFWNKALFQLHADRLC</sequence>
<keyword evidence="1" id="KW-1133">Transmembrane helix</keyword>
<evidence type="ECO:0000256" key="1">
    <source>
        <dbReference type="SAM" id="Phobius"/>
    </source>
</evidence>
<dbReference type="AlphaFoldDB" id="A0A3B7LYI7"/>
<dbReference type="RefSeq" id="WP_118868745.1">
    <property type="nucleotide sequence ID" value="NZ_CP032134.1"/>
</dbReference>
<protein>
    <submittedName>
        <fullName evidence="2">Uncharacterized protein</fullName>
    </submittedName>
</protein>
<feature type="transmembrane region" description="Helical" evidence="1">
    <location>
        <begin position="41"/>
        <end position="61"/>
    </location>
</feature>
<name>A0A3B7LYI7_9GAMM</name>
<reference evidence="3" key="1">
    <citation type="submission" date="2018-09" db="EMBL/GenBank/DDBJ databases">
        <title>The complete genome of Acinetobacter sp. strain WCHAc010005.</title>
        <authorList>
            <person name="Hu Y."/>
            <person name="Long H."/>
            <person name="Feng Y."/>
            <person name="Zong Z."/>
        </authorList>
    </citation>
    <scope>NUCLEOTIDE SEQUENCE [LARGE SCALE GENOMIC DNA]</scope>
    <source>
        <strain evidence="3">WCHAc010005</strain>
    </source>
</reference>
<keyword evidence="1" id="KW-0812">Transmembrane</keyword>